<feature type="region of interest" description="Disordered" evidence="1">
    <location>
        <begin position="101"/>
        <end position="123"/>
    </location>
</feature>
<dbReference type="Gramene" id="OGLUM02G15770.1">
    <property type="protein sequence ID" value="OGLUM02G15770.1"/>
    <property type="gene ID" value="OGLUM02G15770"/>
</dbReference>
<accession>A0A0D9YRV8</accession>
<dbReference type="EnsemblPlants" id="OGLUM02G15770.1">
    <property type="protein sequence ID" value="OGLUM02G15770.1"/>
    <property type="gene ID" value="OGLUM02G15770"/>
</dbReference>
<proteinExistence type="predicted"/>
<sequence>MADWASPAGQHLGRQQRLGGGGDKAASARGDKEVVMARDGEEVTAALHRLWGSDEASSAGGSRSVRWRRKTVLRVLTGHPPVAQAPRSRFISSSLTLASQSHDSVGSNAGWGRGCSLRSGSTS</sequence>
<name>A0A0D9YRV8_9ORYZ</name>
<evidence type="ECO:0000313" key="2">
    <source>
        <dbReference type="EnsemblPlants" id="OGLUM02G15770.1"/>
    </source>
</evidence>
<dbReference type="HOGENOM" id="CLU_166398_0_0_1"/>
<dbReference type="AlphaFoldDB" id="A0A0D9YRV8"/>
<reference evidence="2" key="2">
    <citation type="submission" date="2018-05" db="EMBL/GenBank/DDBJ databases">
        <title>OgluRS3 (Oryza glumaepatula Reference Sequence Version 3).</title>
        <authorList>
            <person name="Zhang J."/>
            <person name="Kudrna D."/>
            <person name="Lee S."/>
            <person name="Talag J."/>
            <person name="Welchert J."/>
            <person name="Wing R.A."/>
        </authorList>
    </citation>
    <scope>NUCLEOTIDE SEQUENCE [LARGE SCALE GENOMIC DNA]</scope>
</reference>
<keyword evidence="3" id="KW-1185">Reference proteome</keyword>
<protein>
    <submittedName>
        <fullName evidence="2">Uncharacterized protein</fullName>
    </submittedName>
</protein>
<feature type="region of interest" description="Disordered" evidence="1">
    <location>
        <begin position="1"/>
        <end position="36"/>
    </location>
</feature>
<reference evidence="2" key="1">
    <citation type="submission" date="2015-04" db="UniProtKB">
        <authorList>
            <consortium name="EnsemblPlants"/>
        </authorList>
    </citation>
    <scope>IDENTIFICATION</scope>
</reference>
<evidence type="ECO:0000313" key="3">
    <source>
        <dbReference type="Proteomes" id="UP000026961"/>
    </source>
</evidence>
<organism evidence="2">
    <name type="scientific">Oryza glumipatula</name>
    <dbReference type="NCBI Taxonomy" id="40148"/>
    <lineage>
        <taxon>Eukaryota</taxon>
        <taxon>Viridiplantae</taxon>
        <taxon>Streptophyta</taxon>
        <taxon>Embryophyta</taxon>
        <taxon>Tracheophyta</taxon>
        <taxon>Spermatophyta</taxon>
        <taxon>Magnoliopsida</taxon>
        <taxon>Liliopsida</taxon>
        <taxon>Poales</taxon>
        <taxon>Poaceae</taxon>
        <taxon>BOP clade</taxon>
        <taxon>Oryzoideae</taxon>
        <taxon>Oryzeae</taxon>
        <taxon>Oryzinae</taxon>
        <taxon>Oryza</taxon>
    </lineage>
</organism>
<dbReference type="Proteomes" id="UP000026961">
    <property type="component" value="Chromosome 2"/>
</dbReference>
<evidence type="ECO:0000256" key="1">
    <source>
        <dbReference type="SAM" id="MobiDB-lite"/>
    </source>
</evidence>